<dbReference type="EMBL" id="JAUCML010000009">
    <property type="protein sequence ID" value="MDM7886162.1"/>
    <property type="molecule type" value="Genomic_DNA"/>
</dbReference>
<proteinExistence type="predicted"/>
<dbReference type="Proteomes" id="UP001237823">
    <property type="component" value="Unassembled WGS sequence"/>
</dbReference>
<dbReference type="RefSeq" id="WP_259346089.1">
    <property type="nucleotide sequence ID" value="NZ_JAUCML010000009.1"/>
</dbReference>
<accession>A0ABT7T9B0</accession>
<name>A0ABT7T9B0_9MICO</name>
<comment type="caution">
    <text evidence="1">The sequence shown here is derived from an EMBL/GenBank/DDBJ whole genome shotgun (WGS) entry which is preliminary data.</text>
</comment>
<organism evidence="1 2">
    <name type="scientific">Curtobacterium citri</name>
    <dbReference type="NCBI Taxonomy" id="3055139"/>
    <lineage>
        <taxon>Bacteria</taxon>
        <taxon>Bacillati</taxon>
        <taxon>Actinomycetota</taxon>
        <taxon>Actinomycetes</taxon>
        <taxon>Micrococcales</taxon>
        <taxon>Microbacteriaceae</taxon>
        <taxon>Curtobacterium</taxon>
    </lineage>
</organism>
<evidence type="ECO:0000313" key="1">
    <source>
        <dbReference type="EMBL" id="MDM7886162.1"/>
    </source>
</evidence>
<sequence>MVLLLVLLWYSAVLVVPAVLVVRAVLVAVRPGWSSGTTRPDG</sequence>
<evidence type="ECO:0000313" key="2">
    <source>
        <dbReference type="Proteomes" id="UP001237823"/>
    </source>
</evidence>
<keyword evidence="2" id="KW-1185">Reference proteome</keyword>
<protein>
    <submittedName>
        <fullName evidence="1">Uncharacterized protein</fullName>
    </submittedName>
</protein>
<reference evidence="1 2" key="1">
    <citation type="submission" date="2023-06" db="EMBL/GenBank/DDBJ databases">
        <authorList>
            <person name="Feng G."/>
            <person name="Li J."/>
            <person name="Zhu H."/>
        </authorList>
    </citation>
    <scope>NUCLEOTIDE SEQUENCE [LARGE SCALE GENOMIC DNA]</scope>
    <source>
        <strain evidence="1 2">RHCKG23</strain>
    </source>
</reference>
<gene>
    <name evidence="1" type="ORF">QUG92_13695</name>
</gene>